<name>A0A1W5ZYA7_9BACI</name>
<gene>
    <name evidence="2" type="ORF">HM131_15765</name>
</gene>
<dbReference type="KEGG" id="hmn:HM131_15765"/>
<reference evidence="2 3" key="1">
    <citation type="submission" date="2017-04" db="EMBL/GenBank/DDBJ databases">
        <title>The whole genome sequencing and assembly of Halobacillus mangrovi strain.</title>
        <authorList>
            <person name="Lee S.-J."/>
            <person name="Park M.-K."/>
            <person name="Kim J.-Y."/>
            <person name="Lee Y.-J."/>
            <person name="Yi H."/>
            <person name="Bahn Y.-S."/>
            <person name="Kim J.F."/>
            <person name="Lee D.-W."/>
        </authorList>
    </citation>
    <scope>NUCLEOTIDE SEQUENCE [LARGE SCALE GENOMIC DNA]</scope>
    <source>
        <strain evidence="2 3">KTB 131</strain>
    </source>
</reference>
<dbReference type="Gene3D" id="3.90.1720.10">
    <property type="entry name" value="endopeptidase domain like (from Nostoc punctiforme)"/>
    <property type="match status" value="1"/>
</dbReference>
<keyword evidence="3" id="KW-1185">Reference proteome</keyword>
<dbReference type="InterPro" id="IPR024301">
    <property type="entry name" value="Amidase_6"/>
</dbReference>
<proteinExistence type="predicted"/>
<organism evidence="2 3">
    <name type="scientific">Halobacillus mangrovi</name>
    <dbReference type="NCBI Taxonomy" id="402384"/>
    <lineage>
        <taxon>Bacteria</taxon>
        <taxon>Bacillati</taxon>
        <taxon>Bacillota</taxon>
        <taxon>Bacilli</taxon>
        <taxon>Bacillales</taxon>
        <taxon>Bacillaceae</taxon>
        <taxon>Halobacillus</taxon>
    </lineage>
</organism>
<dbReference type="Proteomes" id="UP000192527">
    <property type="component" value="Chromosome"/>
</dbReference>
<protein>
    <recommendedName>
        <fullName evidence="1">Putative amidase domain-containing protein</fullName>
    </recommendedName>
</protein>
<feature type="domain" description="Putative amidase" evidence="1">
    <location>
        <begin position="129"/>
        <end position="282"/>
    </location>
</feature>
<evidence type="ECO:0000313" key="2">
    <source>
        <dbReference type="EMBL" id="ARI78217.1"/>
    </source>
</evidence>
<accession>A0A1W5ZYA7</accession>
<sequence length="287" mass="33699">MNPTHQLQTYWQRIIDRLVDQEEEQWLHKKVRGLEERGHRVERATFRIKPYHRIAYDRKESIRYMLFLSLLIKDGKKVYMEEGIYEGLALLERNEIIHQSVSTEAPYTSGLSPSAEFVEKEERKGTPFSYNRREAVRYAERWWDSYNSAYKHFDLDCTNYISQCLRAGGAPTWGLPNRARGWWYTGKNWSYSWAVANSLRWYLSGSRQGLTAKEVSSADQLTPGDVICYDFEGDGRFDHNTIVVKKDSDGMPLVNAHTTNSRHRYWAYEDSTAYTPNIKYKFFIIGG</sequence>
<dbReference type="PANTHER" id="PTHR40032">
    <property type="entry name" value="EXPORTED PROTEIN-RELATED"/>
    <property type="match status" value="1"/>
</dbReference>
<dbReference type="PANTHER" id="PTHR40032:SF1">
    <property type="entry name" value="EXPORTED PROTEIN"/>
    <property type="match status" value="1"/>
</dbReference>
<dbReference type="Pfam" id="PF12671">
    <property type="entry name" value="Amidase_6"/>
    <property type="match status" value="1"/>
</dbReference>
<evidence type="ECO:0000259" key="1">
    <source>
        <dbReference type="Pfam" id="PF12671"/>
    </source>
</evidence>
<dbReference type="RefSeq" id="WP_085030676.1">
    <property type="nucleotide sequence ID" value="NZ_CP020772.1"/>
</dbReference>
<dbReference type="EMBL" id="CP020772">
    <property type="protein sequence ID" value="ARI78217.1"/>
    <property type="molecule type" value="Genomic_DNA"/>
</dbReference>
<dbReference type="AlphaFoldDB" id="A0A1W5ZYA7"/>
<dbReference type="OrthoDB" id="9812429at2"/>
<evidence type="ECO:0000313" key="3">
    <source>
        <dbReference type="Proteomes" id="UP000192527"/>
    </source>
</evidence>
<dbReference type="STRING" id="402384.HM131_15765"/>